<dbReference type="Proteomes" id="UP000219901">
    <property type="component" value="Unassembled WGS sequence"/>
</dbReference>
<dbReference type="AlphaFoldDB" id="A0A2A7A097"/>
<reference evidence="1 2" key="1">
    <citation type="journal article" date="2017" name="Front. Microbiol.">
        <title>New Insights into the Diversity of the Genus Faecalibacterium.</title>
        <authorList>
            <person name="Benevides L."/>
            <person name="Burman S."/>
            <person name="Martin R."/>
            <person name="Robert V."/>
            <person name="Thomas M."/>
            <person name="Miquel S."/>
            <person name="Chain F."/>
            <person name="Sokol H."/>
            <person name="Bermudez-Humaran L.G."/>
            <person name="Morrison M."/>
            <person name="Langella P."/>
            <person name="Azevedo V.A."/>
            <person name="Chatel J.M."/>
            <person name="Soares S."/>
        </authorList>
    </citation>
    <scope>NUCLEOTIDE SEQUENCE [LARGE SCALE GENOMIC DNA]</scope>
    <source>
        <strain evidence="1 2">CNCM I 4546</strain>
    </source>
</reference>
<dbReference type="EMBL" id="NMTV01000045">
    <property type="protein sequence ID" value="PDX72575.1"/>
    <property type="molecule type" value="Genomic_DNA"/>
</dbReference>
<proteinExistence type="predicted"/>
<gene>
    <name evidence="1" type="ORF">CGS55_07295</name>
</gene>
<comment type="caution">
    <text evidence="1">The sequence shown here is derived from an EMBL/GenBank/DDBJ whole genome shotgun (WGS) entry which is preliminary data.</text>
</comment>
<protein>
    <submittedName>
        <fullName evidence="1">Uncharacterized protein</fullName>
    </submittedName>
</protein>
<accession>A0A2A7A097</accession>
<name>A0A2A7A097_9FIRM</name>
<evidence type="ECO:0000313" key="1">
    <source>
        <dbReference type="EMBL" id="PDX72575.1"/>
    </source>
</evidence>
<evidence type="ECO:0000313" key="2">
    <source>
        <dbReference type="Proteomes" id="UP000219901"/>
    </source>
</evidence>
<sequence length="73" mass="8547">MLLHRGIKSKSEKTWGRDGQKSLPFLHTFDILEGSGVRHDNKSSNTQCMKIDEEENTWLKEKSVLLNFRNTER</sequence>
<organism evidence="1 2">
    <name type="scientific">Faecalibacterium prausnitzii</name>
    <dbReference type="NCBI Taxonomy" id="853"/>
    <lineage>
        <taxon>Bacteria</taxon>
        <taxon>Bacillati</taxon>
        <taxon>Bacillota</taxon>
        <taxon>Clostridia</taxon>
        <taxon>Eubacteriales</taxon>
        <taxon>Oscillospiraceae</taxon>
        <taxon>Faecalibacterium</taxon>
    </lineage>
</organism>